<comment type="caution">
    <text evidence="17">The sequence shown here is derived from an EMBL/GenBank/DDBJ whole genome shotgun (WGS) entry which is preliminary data.</text>
</comment>
<sequence>MGQTCTTVQVETGERSQLTGYNPAPEFCSNFQVGQHLCCSELDQHVCCSKGDLPDFSPQPNPDGSCHTYTVQANDNCWDIAAAYYITQQQINDFNQNTWGWAGCANLMLDAKICLSTGSPPMPAPFANAICGPQVPGTLKPANMNDLATLNPCPLNACCNVWGQCGIDENFCIPSPVPGGGPGTATPGSNGCIASCGMDIVGDTTPPAEFKRIAYWEAWNANRPCLHMPANRIDTNYYTHVHFAFGDITPGFQVDVSNLQGPYNDFKALTGVKRIISFGGWSFSTSHDTYAIFRSGVTPAQRYAFAQDVVNFIINEGLDGVDFDWEYPSAPDLPDIPPANPTDGQDYLSFLQTVRSLLPSHLSISIAAPSSFWYLKGFPIDEIADVVDYIVYMTYDLHGQWDYNSPWSSPGCPTGNCLRHHTNKTETLTSLAMITKAGVPSSKIIIGMALYGRTVKMSIPGCWGPDCYFTGPASGAEPGRCTAEAGYLSNWEIEEIIKSDPSAFRYSDEHGDILVYGEGQWVSWMSRGSYEARVGWVRGFNMGGTSDWAVDLGEDWGEGAFEPGDPSWLTTLTSEPGDPSWLTTLTSEPGDPSWLTTLTSEPEKRYRNTTRERTVLSDSIEQDGIEIMPCSRYWRAKPQGRCIMKEGSNRCSNCVRAGKPCNGPNVADSLIKNLSEQKKIDDEIAAKENLLAETLSALTRLRKQRASMRDWGSELFRRGMESLDEADGVSSPTDPSQEQCLVGRAQSMGTFGVVDWEAVEVAPSDPGMAPNSPAGLNWPPDLSLDPGTAGPSFLAAPDAADGAPPTSQGA</sequence>
<dbReference type="PROSITE" id="PS01095">
    <property type="entry name" value="GH18_1"/>
    <property type="match status" value="1"/>
</dbReference>
<keyword evidence="10" id="KW-0119">Carbohydrate metabolism</keyword>
<evidence type="ECO:0000256" key="9">
    <source>
        <dbReference type="ARBA" id="ARBA00023026"/>
    </source>
</evidence>
<dbReference type="Pfam" id="PF01476">
    <property type="entry name" value="LysM"/>
    <property type="match status" value="1"/>
</dbReference>
<dbReference type="InterPro" id="IPR029070">
    <property type="entry name" value="Chitinase_insertion_sf"/>
</dbReference>
<dbReference type="Gene3D" id="3.10.350.10">
    <property type="entry name" value="LysM domain"/>
    <property type="match status" value="1"/>
</dbReference>
<evidence type="ECO:0000256" key="1">
    <source>
        <dbReference type="ARBA" id="ARBA00000822"/>
    </source>
</evidence>
<evidence type="ECO:0000256" key="6">
    <source>
        <dbReference type="ARBA" id="ARBA00022669"/>
    </source>
</evidence>
<keyword evidence="11 13" id="KW-0326">Glycosidase</keyword>
<dbReference type="GeneID" id="87931114"/>
<dbReference type="SUPFAM" id="SSF51445">
    <property type="entry name" value="(Trans)glycosidases"/>
    <property type="match status" value="1"/>
</dbReference>
<evidence type="ECO:0000256" key="11">
    <source>
        <dbReference type="ARBA" id="ARBA00023295"/>
    </source>
</evidence>
<dbReference type="CDD" id="cd00118">
    <property type="entry name" value="LysM"/>
    <property type="match status" value="1"/>
</dbReference>
<feature type="compositionally biased region" description="Low complexity" evidence="14">
    <location>
        <begin position="795"/>
        <end position="810"/>
    </location>
</feature>
<keyword evidence="18" id="KW-1185">Reference proteome</keyword>
<accession>A0ABR0HFW8</accession>
<dbReference type="Pfam" id="PF00704">
    <property type="entry name" value="Glyco_hydro_18"/>
    <property type="match status" value="1"/>
</dbReference>
<protein>
    <recommendedName>
        <fullName evidence="4">chitinase</fullName>
        <ecNumber evidence="4">3.2.1.14</ecNumber>
    </recommendedName>
</protein>
<dbReference type="SMART" id="SM00636">
    <property type="entry name" value="Glyco_18"/>
    <property type="match status" value="1"/>
</dbReference>
<keyword evidence="8" id="KW-0146">Chitin degradation</keyword>
<evidence type="ECO:0000256" key="2">
    <source>
        <dbReference type="ARBA" id="ARBA00004613"/>
    </source>
</evidence>
<evidence type="ECO:0000313" key="18">
    <source>
        <dbReference type="Proteomes" id="UP001326199"/>
    </source>
</evidence>
<evidence type="ECO:0000259" key="16">
    <source>
        <dbReference type="PROSITE" id="PS51910"/>
    </source>
</evidence>
<dbReference type="InterPro" id="IPR018392">
    <property type="entry name" value="LysM"/>
</dbReference>
<keyword evidence="9" id="KW-0843">Virulence</keyword>
<dbReference type="Gene3D" id="3.20.20.80">
    <property type="entry name" value="Glycosidases"/>
    <property type="match status" value="1"/>
</dbReference>
<evidence type="ECO:0000256" key="13">
    <source>
        <dbReference type="RuleBase" id="RU000489"/>
    </source>
</evidence>
<dbReference type="SUPFAM" id="SSF57016">
    <property type="entry name" value="Plant lectins/antimicrobial peptides"/>
    <property type="match status" value="1"/>
</dbReference>
<dbReference type="SMART" id="SM00257">
    <property type="entry name" value="LysM"/>
    <property type="match status" value="1"/>
</dbReference>
<dbReference type="RefSeq" id="XP_062766738.1">
    <property type="nucleotide sequence ID" value="XM_062910771.1"/>
</dbReference>
<dbReference type="EMBL" id="JAFFHB010000004">
    <property type="protein sequence ID" value="KAK4666772.1"/>
    <property type="molecule type" value="Genomic_DNA"/>
</dbReference>
<comment type="subcellular location">
    <subcellularLocation>
        <location evidence="2">Secreted</location>
    </subcellularLocation>
</comment>
<evidence type="ECO:0000256" key="3">
    <source>
        <dbReference type="ARBA" id="ARBA00008682"/>
    </source>
</evidence>
<evidence type="ECO:0000256" key="7">
    <source>
        <dbReference type="ARBA" id="ARBA00022801"/>
    </source>
</evidence>
<dbReference type="InterPro" id="IPR011583">
    <property type="entry name" value="Chitinase_II/V-like_cat"/>
</dbReference>
<name>A0ABR0HFW8_9PEZI</name>
<dbReference type="InterPro" id="IPR017853">
    <property type="entry name" value="GH"/>
</dbReference>
<dbReference type="Gene3D" id="3.10.50.10">
    <property type="match status" value="1"/>
</dbReference>
<dbReference type="PANTHER" id="PTHR47700:SF2">
    <property type="entry name" value="CHITINASE"/>
    <property type="match status" value="1"/>
</dbReference>
<evidence type="ECO:0000256" key="10">
    <source>
        <dbReference type="ARBA" id="ARBA00023277"/>
    </source>
</evidence>
<dbReference type="PROSITE" id="PS51782">
    <property type="entry name" value="LYSM"/>
    <property type="match status" value="1"/>
</dbReference>
<dbReference type="PROSITE" id="PS51910">
    <property type="entry name" value="GH18_2"/>
    <property type="match status" value="1"/>
</dbReference>
<dbReference type="InterPro" id="IPR001223">
    <property type="entry name" value="Glyco_hydro18_cat"/>
</dbReference>
<comment type="catalytic activity">
    <reaction evidence="1">
        <text>Random endo-hydrolysis of N-acetyl-beta-D-glucosaminide (1-&gt;4)-beta-linkages in chitin and chitodextrins.</text>
        <dbReference type="EC" id="3.2.1.14"/>
    </reaction>
</comment>
<feature type="region of interest" description="Disordered" evidence="14">
    <location>
        <begin position="762"/>
        <end position="810"/>
    </location>
</feature>
<evidence type="ECO:0000256" key="8">
    <source>
        <dbReference type="ARBA" id="ARBA00023024"/>
    </source>
</evidence>
<comment type="similarity">
    <text evidence="3">Belongs to the glycosyl hydrolase 18 family. Chitinase class V subfamily.</text>
</comment>
<evidence type="ECO:0000256" key="14">
    <source>
        <dbReference type="SAM" id="MobiDB-lite"/>
    </source>
</evidence>
<dbReference type="SUPFAM" id="SSF54556">
    <property type="entry name" value="Chitinase insertion domain"/>
    <property type="match status" value="1"/>
</dbReference>
<dbReference type="PANTHER" id="PTHR47700">
    <property type="entry name" value="V CHITINASE, PUTATIVE (AFU_ORTHOLOGUE AFUA_6G13720)-RELATED"/>
    <property type="match status" value="1"/>
</dbReference>
<keyword evidence="5" id="KW-0964">Secreted</keyword>
<dbReference type="SUPFAM" id="SSF54106">
    <property type="entry name" value="LysM domain"/>
    <property type="match status" value="1"/>
</dbReference>
<keyword evidence="12" id="KW-0624">Polysaccharide degradation</keyword>
<keyword evidence="6" id="KW-0147">Chitin-binding</keyword>
<dbReference type="Proteomes" id="UP001326199">
    <property type="component" value="Unassembled WGS sequence"/>
</dbReference>
<dbReference type="EC" id="3.2.1.14" evidence="4"/>
<dbReference type="InterPro" id="IPR001579">
    <property type="entry name" value="Glyco_hydro_18_chit_AS"/>
</dbReference>
<dbReference type="InterPro" id="IPR036861">
    <property type="entry name" value="Endochitinase-like_sf"/>
</dbReference>
<keyword evidence="7 13" id="KW-0378">Hydrolase</keyword>
<gene>
    <name evidence="17" type="ORF">QC763_303180</name>
</gene>
<organism evidence="17 18">
    <name type="scientific">Podospora pseudopauciseta</name>
    <dbReference type="NCBI Taxonomy" id="2093780"/>
    <lineage>
        <taxon>Eukaryota</taxon>
        <taxon>Fungi</taxon>
        <taxon>Dikarya</taxon>
        <taxon>Ascomycota</taxon>
        <taxon>Pezizomycotina</taxon>
        <taxon>Sordariomycetes</taxon>
        <taxon>Sordariomycetidae</taxon>
        <taxon>Sordariales</taxon>
        <taxon>Podosporaceae</taxon>
        <taxon>Podospora</taxon>
    </lineage>
</organism>
<evidence type="ECO:0000259" key="15">
    <source>
        <dbReference type="PROSITE" id="PS51782"/>
    </source>
</evidence>
<evidence type="ECO:0000256" key="12">
    <source>
        <dbReference type="ARBA" id="ARBA00023326"/>
    </source>
</evidence>
<evidence type="ECO:0000256" key="4">
    <source>
        <dbReference type="ARBA" id="ARBA00012729"/>
    </source>
</evidence>
<dbReference type="InterPro" id="IPR053214">
    <property type="entry name" value="LysM12-like"/>
</dbReference>
<reference evidence="17 18" key="1">
    <citation type="journal article" date="2023" name="bioRxiv">
        <title>High-quality genome assemblies of four members of thePodospora anserinaspecies complex.</title>
        <authorList>
            <person name="Ament-Velasquez S.L."/>
            <person name="Vogan A.A."/>
            <person name="Wallerman O."/>
            <person name="Hartmann F."/>
            <person name="Gautier V."/>
            <person name="Silar P."/>
            <person name="Giraud T."/>
            <person name="Johannesson H."/>
        </authorList>
    </citation>
    <scope>NUCLEOTIDE SEQUENCE [LARGE SCALE GENOMIC DNA]</scope>
    <source>
        <strain evidence="17 18">CBS 411.78</strain>
    </source>
</reference>
<evidence type="ECO:0000313" key="17">
    <source>
        <dbReference type="EMBL" id="KAK4666772.1"/>
    </source>
</evidence>
<proteinExistence type="inferred from homology"/>
<feature type="domain" description="GH18" evidence="16">
    <location>
        <begin position="210"/>
        <end position="579"/>
    </location>
</feature>
<evidence type="ECO:0000256" key="5">
    <source>
        <dbReference type="ARBA" id="ARBA00022525"/>
    </source>
</evidence>
<dbReference type="InterPro" id="IPR036779">
    <property type="entry name" value="LysM_dom_sf"/>
</dbReference>
<dbReference type="CDD" id="cd02878">
    <property type="entry name" value="GH18_zymocin_alpha"/>
    <property type="match status" value="1"/>
</dbReference>
<feature type="domain" description="LysM" evidence="15">
    <location>
        <begin position="67"/>
        <end position="115"/>
    </location>
</feature>